<feature type="compositionally biased region" description="Polar residues" evidence="1">
    <location>
        <begin position="326"/>
        <end position="347"/>
    </location>
</feature>
<proteinExistence type="predicted"/>
<keyword evidence="3" id="KW-1185">Reference proteome</keyword>
<accession>A0A8H3F4D6</accession>
<feature type="region of interest" description="Disordered" evidence="1">
    <location>
        <begin position="625"/>
        <end position="662"/>
    </location>
</feature>
<feature type="compositionally biased region" description="Low complexity" evidence="1">
    <location>
        <begin position="1051"/>
        <end position="1079"/>
    </location>
</feature>
<evidence type="ECO:0000256" key="1">
    <source>
        <dbReference type="SAM" id="MobiDB-lite"/>
    </source>
</evidence>
<feature type="compositionally biased region" description="Polar residues" evidence="1">
    <location>
        <begin position="307"/>
        <end position="318"/>
    </location>
</feature>
<feature type="compositionally biased region" description="Polar residues" evidence="1">
    <location>
        <begin position="482"/>
        <end position="526"/>
    </location>
</feature>
<organism evidence="2 3">
    <name type="scientific">Gomphillus americanus</name>
    <dbReference type="NCBI Taxonomy" id="1940652"/>
    <lineage>
        <taxon>Eukaryota</taxon>
        <taxon>Fungi</taxon>
        <taxon>Dikarya</taxon>
        <taxon>Ascomycota</taxon>
        <taxon>Pezizomycotina</taxon>
        <taxon>Lecanoromycetes</taxon>
        <taxon>OSLEUM clade</taxon>
        <taxon>Ostropomycetidae</taxon>
        <taxon>Ostropales</taxon>
        <taxon>Graphidaceae</taxon>
        <taxon>Gomphilloideae</taxon>
        <taxon>Gomphillus</taxon>
    </lineage>
</organism>
<dbReference type="Proteomes" id="UP000664169">
    <property type="component" value="Unassembled WGS sequence"/>
</dbReference>
<evidence type="ECO:0000313" key="3">
    <source>
        <dbReference type="Proteomes" id="UP000664169"/>
    </source>
</evidence>
<feature type="region of interest" description="Disordered" evidence="1">
    <location>
        <begin position="307"/>
        <end position="347"/>
    </location>
</feature>
<feature type="region of interest" description="Disordered" evidence="1">
    <location>
        <begin position="133"/>
        <end position="168"/>
    </location>
</feature>
<feature type="region of interest" description="Disordered" evidence="1">
    <location>
        <begin position="1"/>
        <end position="41"/>
    </location>
</feature>
<reference evidence="2" key="1">
    <citation type="submission" date="2021-03" db="EMBL/GenBank/DDBJ databases">
        <authorList>
            <person name="Tagirdzhanova G."/>
        </authorList>
    </citation>
    <scope>NUCLEOTIDE SEQUENCE</scope>
</reference>
<protein>
    <submittedName>
        <fullName evidence="2">Uncharacterized protein</fullName>
    </submittedName>
</protein>
<dbReference type="AlphaFoldDB" id="A0A8H3F4D6"/>
<feature type="compositionally biased region" description="Pro residues" evidence="1">
    <location>
        <begin position="377"/>
        <end position="389"/>
    </location>
</feature>
<feature type="compositionally biased region" description="Polar residues" evidence="1">
    <location>
        <begin position="858"/>
        <end position="867"/>
    </location>
</feature>
<feature type="compositionally biased region" description="Polar residues" evidence="1">
    <location>
        <begin position="1113"/>
        <end position="1122"/>
    </location>
</feature>
<gene>
    <name evidence="2" type="ORF">GOMPHAMPRED_000854</name>
</gene>
<comment type="caution">
    <text evidence="2">The sequence shown here is derived from an EMBL/GenBank/DDBJ whole genome shotgun (WGS) entry which is preliminary data.</text>
</comment>
<feature type="region of interest" description="Disordered" evidence="1">
    <location>
        <begin position="763"/>
        <end position="813"/>
    </location>
</feature>
<feature type="compositionally biased region" description="Polar residues" evidence="1">
    <location>
        <begin position="439"/>
        <end position="456"/>
    </location>
</feature>
<dbReference type="OrthoDB" id="5335210at2759"/>
<feature type="region of interest" description="Disordered" evidence="1">
    <location>
        <begin position="426"/>
        <end position="531"/>
    </location>
</feature>
<feature type="region of interest" description="Disordered" evidence="1">
    <location>
        <begin position="556"/>
        <end position="584"/>
    </location>
</feature>
<feature type="compositionally biased region" description="Low complexity" evidence="1">
    <location>
        <begin position="954"/>
        <end position="963"/>
    </location>
</feature>
<feature type="compositionally biased region" description="Basic and acidic residues" evidence="1">
    <location>
        <begin position="212"/>
        <end position="231"/>
    </location>
</feature>
<dbReference type="EMBL" id="CAJPDQ010000010">
    <property type="protein sequence ID" value="CAF9915797.1"/>
    <property type="molecule type" value="Genomic_DNA"/>
</dbReference>
<name>A0A8H3F4D6_9LECA</name>
<feature type="compositionally biased region" description="Polar residues" evidence="1">
    <location>
        <begin position="834"/>
        <end position="848"/>
    </location>
</feature>
<feature type="region of interest" description="Disordered" evidence="1">
    <location>
        <begin position="834"/>
        <end position="1010"/>
    </location>
</feature>
<feature type="compositionally biased region" description="Basic and acidic residues" evidence="1">
    <location>
        <begin position="10"/>
        <end position="22"/>
    </location>
</feature>
<evidence type="ECO:0000313" key="2">
    <source>
        <dbReference type="EMBL" id="CAF9915797.1"/>
    </source>
</evidence>
<feature type="region of interest" description="Disordered" evidence="1">
    <location>
        <begin position="204"/>
        <end position="249"/>
    </location>
</feature>
<feature type="region of interest" description="Disordered" evidence="1">
    <location>
        <begin position="370"/>
        <end position="389"/>
    </location>
</feature>
<feature type="compositionally biased region" description="Low complexity" evidence="1">
    <location>
        <begin position="463"/>
        <end position="481"/>
    </location>
</feature>
<feature type="region of interest" description="Disordered" evidence="1">
    <location>
        <begin position="1030"/>
        <end position="1122"/>
    </location>
</feature>
<sequence length="1149" mass="124249">MSLFRSRKKSFNEGDVGRRPSMDEVPPMPSTGLGKYSFRRKKTQPEIKKEVNLATALPSTDDFRTSLLLPNLSARFSMLREQDDPNTKVGKASDDSVLFPKRVSRLNLFAIGDLADISEVASLSGSIKPPFAAERSSTYSAGDASYTTDEEGRNVMTRSRPGQGNRFFGGRQKVYVLSTRDGETSMSKSKGRAVYDDDINIPSYKASFDQQRPSEDTDRDSNTGYNSKRETSSSTNSGPFESRMSTAATSVASTAPSPAIANAGFGNKFGSFSSADRLAKGKRLYGQGLEQQIYEQQSSALNRLNSIQRNGGSGTNQYGGIPLVSRSGSLPSTLPTQPIRTPSTGSTVAAESLKNATGGFDFGIAQNAAQETSSKPFPSPATPMSPPMSPVDPTLIAALDANDIGKATATGAFNKPAGPYSDEQYAKRQLQLQQDREPSQSPRVLSSAGTSGTNDLTVAREGQGSPTSQMSSSSWHSTQAQRQTSIREQSSFSQLRDSNTPNSTQQANNGVFLANTSGSEYGSEPNSPHGFSKQIMAKAAFAGTLDPALRHRKYEHDDQHPAFSSHVEQSEEIPSSETSPDLPLQSEDILLPLPVGTVNKPVNDIINQGGLIDLVRGHLRNISNQSSIYPDSPPRSSHGDGPESLAGAKHEHSSTTEAEPTADSLAARARLLLENATQLRYVSTKPHDVLGGIGIDKAQQVLGGEVPRRSNDGTKMPELPWQEHFKNHNRQGSTETQREREEFANELADRRKQLQDSLRNLVSDDAPSLSRRVNEYSPQRNRPAGFLGATGLVNSAPRAENGKSTTAHADAKYRSEHLNKIGAVPIYGRSALNGSSTSASRQNYTHQASEALRRGTEHSSSTKTPANPNGIDYSRPQFESHQLPQEQYHPAGRARKYSPPNPLRRDEPSKFPYQRSASAQGRHSPALRSMQPNGSYFPPSATPDQTSVFHDSPRASPRSPSFSNHIGPSPEHAPFANDAIGRSDSSGSLVLQTGRKGSINKSEISSPTLLSGTSSLATVGLPHGASLNISPDLSNSSAPPLPPINPRRQRQNFFSSSNNRSASNLSSLSTPSSAVTTPTERTPFLGEDPRDMRSQFLDNGDDKPRFRNRLRKSSSAGENMSQRARYQALKDLGRMPESPKVSTINLGMF</sequence>